<feature type="domain" description="PBP" evidence="5">
    <location>
        <begin position="31"/>
        <end position="285"/>
    </location>
</feature>
<keyword evidence="3 4" id="KW-0732">Signal</keyword>
<comment type="similarity">
    <text evidence="1 4">Belongs to the PstS family.</text>
</comment>
<keyword evidence="7" id="KW-1185">Reference proteome</keyword>
<dbReference type="CDD" id="cd13654">
    <property type="entry name" value="PBP2_phosphate_like_2"/>
    <property type="match status" value="1"/>
</dbReference>
<evidence type="ECO:0000256" key="4">
    <source>
        <dbReference type="RuleBase" id="RU367119"/>
    </source>
</evidence>
<dbReference type="InterPro" id="IPR011862">
    <property type="entry name" value="Phos-bd"/>
</dbReference>
<comment type="function">
    <text evidence="4">Involved in the system for phosphate transport across the cytoplasmic membrane.</text>
</comment>
<dbReference type="FunFam" id="3.40.190.10:FF:000055">
    <property type="entry name" value="Phosphate ABC transporter, phosphate-binding protein"/>
    <property type="match status" value="1"/>
</dbReference>
<evidence type="ECO:0000259" key="5">
    <source>
        <dbReference type="Pfam" id="PF12849"/>
    </source>
</evidence>
<dbReference type="EMBL" id="JAMZMM010000156">
    <property type="protein sequence ID" value="MCP2729952.1"/>
    <property type="molecule type" value="Genomic_DNA"/>
</dbReference>
<dbReference type="RefSeq" id="WP_254012724.1">
    <property type="nucleotide sequence ID" value="NZ_JAMZMM010000156.1"/>
</dbReference>
<evidence type="ECO:0000256" key="1">
    <source>
        <dbReference type="ARBA" id="ARBA00008725"/>
    </source>
</evidence>
<dbReference type="PANTHER" id="PTHR30570">
    <property type="entry name" value="PERIPLASMIC PHOSPHATE BINDING COMPONENT OF PHOSPHATE ABC TRANSPORTER"/>
    <property type="match status" value="1"/>
</dbReference>
<feature type="chain" id="PRO_5041777054" description="Phosphate-binding protein" evidence="4">
    <location>
        <begin position="26"/>
        <end position="316"/>
    </location>
</feature>
<evidence type="ECO:0000313" key="6">
    <source>
        <dbReference type="EMBL" id="MCP2729952.1"/>
    </source>
</evidence>
<name>A0AAE3GWN4_9CYAN</name>
<feature type="signal peptide" evidence="4">
    <location>
        <begin position="1"/>
        <end position="25"/>
    </location>
</feature>
<dbReference type="SUPFAM" id="SSF53850">
    <property type="entry name" value="Periplasmic binding protein-like II"/>
    <property type="match status" value="1"/>
</dbReference>
<accession>A0AAE3GWN4</accession>
<organism evidence="6 7">
    <name type="scientific">Limnofasciculus baicalensis BBK-W-15</name>
    <dbReference type="NCBI Taxonomy" id="2699891"/>
    <lineage>
        <taxon>Bacteria</taxon>
        <taxon>Bacillati</taxon>
        <taxon>Cyanobacteriota</taxon>
        <taxon>Cyanophyceae</taxon>
        <taxon>Coleofasciculales</taxon>
        <taxon>Coleofasciculaceae</taxon>
        <taxon>Limnofasciculus</taxon>
        <taxon>Limnofasciculus baicalensis</taxon>
    </lineage>
</organism>
<dbReference type="InterPro" id="IPR024370">
    <property type="entry name" value="PBP_domain"/>
</dbReference>
<evidence type="ECO:0000313" key="7">
    <source>
        <dbReference type="Proteomes" id="UP001204953"/>
    </source>
</evidence>
<proteinExistence type="inferred from homology"/>
<dbReference type="Pfam" id="PF12849">
    <property type="entry name" value="PBP_like_2"/>
    <property type="match status" value="1"/>
</dbReference>
<dbReference type="PANTHER" id="PTHR30570:SF1">
    <property type="entry name" value="PHOSPHATE-BINDING PROTEIN PSTS"/>
    <property type="match status" value="1"/>
</dbReference>
<dbReference type="GO" id="GO:0006817">
    <property type="term" value="P:phosphate ion transport"/>
    <property type="evidence" value="ECO:0007669"/>
    <property type="project" value="UniProtKB-UniRule"/>
</dbReference>
<dbReference type="Proteomes" id="UP001204953">
    <property type="component" value="Unassembled WGS sequence"/>
</dbReference>
<comment type="caution">
    <text evidence="6">The sequence shown here is derived from an EMBL/GenBank/DDBJ whole genome shotgun (WGS) entry which is preliminary data.</text>
</comment>
<gene>
    <name evidence="6" type="ORF">NJ959_16075</name>
</gene>
<evidence type="ECO:0000256" key="2">
    <source>
        <dbReference type="ARBA" id="ARBA00022448"/>
    </source>
</evidence>
<protein>
    <recommendedName>
        <fullName evidence="4">Phosphate-binding protein</fullName>
    </recommendedName>
</protein>
<dbReference type="NCBIfam" id="TIGR02136">
    <property type="entry name" value="ptsS_2"/>
    <property type="match status" value="1"/>
</dbReference>
<sequence>MKFKSNPLTIVTGLAAMVAATVVIAVPAVKSQNTTTIKVDGSSTVFPITEAVAEEFQNANRSIKVTVGISGTGGGFKKFCAGEIDIVDASRPIKAEEIAACKSKGINYSPVQVGMDALTIVVNNQNSAVNGITFAQLKKMWEPAAQGTIKKWNQVNPSWPDAPLALYGPGADSGTFDYFTEIINGKAKESRGDYTASEDDNVLVQGVTRDRNSLGYFGFAYYEANLKRLKAIPVAKKDGDTPVMPSIAAVKDGSYPLSRPLFIYVNLGAAKSRPEVKRFIEFYLDNAPKLVAEVQYIPMSGAEYSAAKTAFQQAVR</sequence>
<dbReference type="InterPro" id="IPR050811">
    <property type="entry name" value="Phosphate_ABC_transporter"/>
</dbReference>
<dbReference type="Gene3D" id="3.40.190.10">
    <property type="entry name" value="Periplasmic binding protein-like II"/>
    <property type="match status" value="2"/>
</dbReference>
<dbReference type="GO" id="GO:0042301">
    <property type="term" value="F:phosphate ion binding"/>
    <property type="evidence" value="ECO:0007669"/>
    <property type="project" value="UniProtKB-UniRule"/>
</dbReference>
<keyword evidence="2 4" id="KW-0813">Transport</keyword>
<keyword evidence="4" id="KW-0592">Phosphate transport</keyword>
<reference evidence="6" key="1">
    <citation type="submission" date="2022-06" db="EMBL/GenBank/DDBJ databases">
        <title>New cyanobacteria of genus Symplocastrum in benthos of Lake Baikal.</title>
        <authorList>
            <person name="Sorokovikova E."/>
            <person name="Tikhonova I."/>
            <person name="Krasnopeev A."/>
            <person name="Evseev P."/>
            <person name="Gladkikh A."/>
            <person name="Belykh O."/>
        </authorList>
    </citation>
    <scope>NUCLEOTIDE SEQUENCE</scope>
    <source>
        <strain evidence="6">BBK-W-15</strain>
    </source>
</reference>
<evidence type="ECO:0000256" key="3">
    <source>
        <dbReference type="ARBA" id="ARBA00022729"/>
    </source>
</evidence>
<dbReference type="AlphaFoldDB" id="A0AAE3GWN4"/>